<dbReference type="EMBL" id="FLQV01003498">
    <property type="protein sequence ID" value="SBT02535.1"/>
    <property type="molecule type" value="Genomic_DNA"/>
</dbReference>
<keyword evidence="1" id="KW-1133">Transmembrane helix</keyword>
<evidence type="ECO:0000313" key="2">
    <source>
        <dbReference type="EMBL" id="SBT02535.1"/>
    </source>
</evidence>
<evidence type="ECO:0000313" key="3">
    <source>
        <dbReference type="Proteomes" id="UP000078546"/>
    </source>
</evidence>
<dbReference type="AlphaFoldDB" id="A0A1A8XBC0"/>
<sequence length="134" mass="15407">MSIKTKDSKEICEEPDVHESGILGIKVSGNDSIPYITIKADGRIDVSDTSKKEDDISTFPIHRIGIIVVLVLGAFITFFVLHLLDLCYVMKYQEKKKISDRLRKDYEQEFLSDAEESMYRNSKNNRIRIAYNAE</sequence>
<keyword evidence="1" id="KW-0812">Transmembrane</keyword>
<reference evidence="3" key="1">
    <citation type="submission" date="2016-05" db="EMBL/GenBank/DDBJ databases">
        <authorList>
            <person name="Naeem Raeece"/>
        </authorList>
    </citation>
    <scope>NUCLEOTIDE SEQUENCE [LARGE SCALE GENOMIC DNA]</scope>
</reference>
<dbReference type="Proteomes" id="UP000078546">
    <property type="component" value="Unassembled WGS sequence"/>
</dbReference>
<protein>
    <submittedName>
        <fullName evidence="2">PIR Superfamily Protein</fullName>
    </submittedName>
</protein>
<evidence type="ECO:0000256" key="1">
    <source>
        <dbReference type="SAM" id="Phobius"/>
    </source>
</evidence>
<name>A0A1A8XBC0_PLAOA</name>
<gene>
    <name evidence="2" type="ORF">POVCU1_078020</name>
</gene>
<organism evidence="2 3">
    <name type="scientific">Plasmodium ovale curtisi</name>
    <dbReference type="NCBI Taxonomy" id="864141"/>
    <lineage>
        <taxon>Eukaryota</taxon>
        <taxon>Sar</taxon>
        <taxon>Alveolata</taxon>
        <taxon>Apicomplexa</taxon>
        <taxon>Aconoidasida</taxon>
        <taxon>Haemosporida</taxon>
        <taxon>Plasmodiidae</taxon>
        <taxon>Plasmodium</taxon>
        <taxon>Plasmodium (Plasmodium)</taxon>
    </lineage>
</organism>
<proteinExistence type="predicted"/>
<keyword evidence="1" id="KW-0472">Membrane</keyword>
<feature type="transmembrane region" description="Helical" evidence="1">
    <location>
        <begin position="64"/>
        <end position="89"/>
    </location>
</feature>
<accession>A0A1A8XBC0</accession>